<dbReference type="Gene3D" id="2.30.30.240">
    <property type="entry name" value="PRC-barrel domain"/>
    <property type="match status" value="1"/>
</dbReference>
<dbReference type="GO" id="GO:0042274">
    <property type="term" value="P:ribosomal small subunit biogenesis"/>
    <property type="evidence" value="ECO:0007669"/>
    <property type="project" value="UniProtKB-UniRule"/>
</dbReference>
<sequence length="177" mass="19210">MELIVARIDRAQGLRGEVAITVRTDDPDRRFVPGRALRVERAPLKSLTIAAARTYKGRWYLRFDEVSDRDGAEQLRGAVLSADIEALDDGGDEDAWYPHELIGLRVERVDGRQVGTVTGLEHMPAQDLLVVREPGGSSLIPLVRQIVPIVDTAGGRVVIDPPGGLLHADGEDGESAS</sequence>
<organism evidence="8 9">
    <name type="scientific">Rarobacter incanus</name>
    <dbReference type="NCBI Taxonomy" id="153494"/>
    <lineage>
        <taxon>Bacteria</taxon>
        <taxon>Bacillati</taxon>
        <taxon>Actinomycetota</taxon>
        <taxon>Actinomycetes</taxon>
        <taxon>Micrococcales</taxon>
        <taxon>Rarobacteraceae</taxon>
        <taxon>Rarobacter</taxon>
    </lineage>
</organism>
<dbReference type="SUPFAM" id="SSF50346">
    <property type="entry name" value="PRC-barrel domain"/>
    <property type="match status" value="1"/>
</dbReference>
<dbReference type="PANTHER" id="PTHR33692">
    <property type="entry name" value="RIBOSOME MATURATION FACTOR RIMM"/>
    <property type="match status" value="1"/>
</dbReference>
<evidence type="ECO:0000256" key="4">
    <source>
        <dbReference type="ARBA" id="ARBA00023186"/>
    </source>
</evidence>
<keyword evidence="9" id="KW-1185">Reference proteome</keyword>
<evidence type="ECO:0000256" key="5">
    <source>
        <dbReference type="HAMAP-Rule" id="MF_00014"/>
    </source>
</evidence>
<protein>
    <recommendedName>
        <fullName evidence="5">Ribosome maturation factor RimM</fullName>
    </recommendedName>
</protein>
<proteinExistence type="inferred from homology"/>
<dbReference type="AlphaFoldDB" id="A0A542SLA8"/>
<dbReference type="HAMAP" id="MF_00014">
    <property type="entry name" value="Ribosome_mat_RimM"/>
    <property type="match status" value="1"/>
</dbReference>
<dbReference type="EMBL" id="VFNV01000001">
    <property type="protein sequence ID" value="TQK75416.1"/>
    <property type="molecule type" value="Genomic_DNA"/>
</dbReference>
<dbReference type="InterPro" id="IPR011961">
    <property type="entry name" value="RimM"/>
</dbReference>
<dbReference type="GO" id="GO:0005840">
    <property type="term" value="C:ribosome"/>
    <property type="evidence" value="ECO:0007669"/>
    <property type="project" value="InterPro"/>
</dbReference>
<gene>
    <name evidence="5" type="primary">rimM</name>
    <name evidence="8" type="ORF">FB389_0042</name>
</gene>
<comment type="domain">
    <text evidence="5">The PRC barrel domain binds ribosomal protein uS19.</text>
</comment>
<dbReference type="PANTHER" id="PTHR33692:SF1">
    <property type="entry name" value="RIBOSOME MATURATION FACTOR RIMM"/>
    <property type="match status" value="1"/>
</dbReference>
<feature type="domain" description="Ribosome maturation factor RimM PRC barrel" evidence="7">
    <location>
        <begin position="99"/>
        <end position="165"/>
    </location>
</feature>
<evidence type="ECO:0000313" key="8">
    <source>
        <dbReference type="EMBL" id="TQK75416.1"/>
    </source>
</evidence>
<evidence type="ECO:0000259" key="7">
    <source>
        <dbReference type="Pfam" id="PF24986"/>
    </source>
</evidence>
<evidence type="ECO:0000256" key="3">
    <source>
        <dbReference type="ARBA" id="ARBA00022552"/>
    </source>
</evidence>
<comment type="subunit">
    <text evidence="5">Binds ribosomal protein uS19.</text>
</comment>
<keyword evidence="2 5" id="KW-0690">Ribosome biogenesis</keyword>
<comment type="function">
    <text evidence="5">An accessory protein needed during the final step in the assembly of 30S ribosomal subunit, possibly for assembly of the head region. Essential for efficient processing of 16S rRNA. May be needed both before and after RbfA during the maturation of 16S rRNA. It has affinity for free ribosomal 30S subunits but not for 70S ribosomes.</text>
</comment>
<dbReference type="SUPFAM" id="SSF50447">
    <property type="entry name" value="Translation proteins"/>
    <property type="match status" value="1"/>
</dbReference>
<evidence type="ECO:0000313" key="9">
    <source>
        <dbReference type="Proteomes" id="UP000316181"/>
    </source>
</evidence>
<accession>A0A542SLA8</accession>
<dbReference type="Pfam" id="PF01782">
    <property type="entry name" value="RimM"/>
    <property type="match status" value="1"/>
</dbReference>
<dbReference type="NCBIfam" id="TIGR02273">
    <property type="entry name" value="16S_RimM"/>
    <property type="match status" value="1"/>
</dbReference>
<dbReference type="Pfam" id="PF24986">
    <property type="entry name" value="PRC_RimM"/>
    <property type="match status" value="1"/>
</dbReference>
<dbReference type="GO" id="GO:0005737">
    <property type="term" value="C:cytoplasm"/>
    <property type="evidence" value="ECO:0007669"/>
    <property type="project" value="UniProtKB-SubCell"/>
</dbReference>
<dbReference type="InterPro" id="IPR011033">
    <property type="entry name" value="PRC_barrel-like_sf"/>
</dbReference>
<comment type="subcellular location">
    <subcellularLocation>
        <location evidence="5">Cytoplasm</location>
    </subcellularLocation>
</comment>
<keyword evidence="4 5" id="KW-0143">Chaperone</keyword>
<feature type="domain" description="RimM N-terminal" evidence="6">
    <location>
        <begin position="5"/>
        <end position="84"/>
    </location>
</feature>
<evidence type="ECO:0000256" key="2">
    <source>
        <dbReference type="ARBA" id="ARBA00022517"/>
    </source>
</evidence>
<dbReference type="InterPro" id="IPR056792">
    <property type="entry name" value="PRC_RimM"/>
</dbReference>
<dbReference type="RefSeq" id="WP_142110831.1">
    <property type="nucleotide sequence ID" value="NZ_BAAATB010000005.1"/>
</dbReference>
<comment type="caution">
    <text evidence="8">The sequence shown here is derived from an EMBL/GenBank/DDBJ whole genome shotgun (WGS) entry which is preliminary data.</text>
</comment>
<dbReference type="Proteomes" id="UP000316181">
    <property type="component" value="Unassembled WGS sequence"/>
</dbReference>
<dbReference type="OrthoDB" id="5381335at2"/>
<comment type="similarity">
    <text evidence="5">Belongs to the RimM family.</text>
</comment>
<dbReference type="Gene3D" id="2.40.30.60">
    <property type="entry name" value="RimM"/>
    <property type="match status" value="1"/>
</dbReference>
<reference evidence="8 9" key="1">
    <citation type="submission" date="2019-06" db="EMBL/GenBank/DDBJ databases">
        <title>Sequencing the genomes of 1000 actinobacteria strains.</title>
        <authorList>
            <person name="Klenk H.-P."/>
        </authorList>
    </citation>
    <scope>NUCLEOTIDE SEQUENCE [LARGE SCALE GENOMIC DNA]</scope>
    <source>
        <strain evidence="8 9">DSM 10596</strain>
    </source>
</reference>
<name>A0A542SLA8_9MICO</name>
<keyword evidence="3 5" id="KW-0698">rRNA processing</keyword>
<evidence type="ECO:0000259" key="6">
    <source>
        <dbReference type="Pfam" id="PF01782"/>
    </source>
</evidence>
<evidence type="ECO:0000256" key="1">
    <source>
        <dbReference type="ARBA" id="ARBA00022490"/>
    </source>
</evidence>
<dbReference type="InterPro" id="IPR009000">
    <property type="entry name" value="Transl_B-barrel_sf"/>
</dbReference>
<dbReference type="GO" id="GO:0043022">
    <property type="term" value="F:ribosome binding"/>
    <property type="evidence" value="ECO:0007669"/>
    <property type="project" value="InterPro"/>
</dbReference>
<dbReference type="InterPro" id="IPR036976">
    <property type="entry name" value="RimM_N_sf"/>
</dbReference>
<keyword evidence="1 5" id="KW-0963">Cytoplasm</keyword>
<dbReference type="InterPro" id="IPR002676">
    <property type="entry name" value="RimM_N"/>
</dbReference>
<dbReference type="GO" id="GO:0006364">
    <property type="term" value="P:rRNA processing"/>
    <property type="evidence" value="ECO:0007669"/>
    <property type="project" value="UniProtKB-UniRule"/>
</dbReference>